<dbReference type="AlphaFoldDB" id="A0A1G1WK92"/>
<gene>
    <name evidence="2" type="ORF">A2864_01960</name>
</gene>
<feature type="compositionally biased region" description="Polar residues" evidence="1">
    <location>
        <begin position="140"/>
        <end position="158"/>
    </location>
</feature>
<feature type="region of interest" description="Disordered" evidence="1">
    <location>
        <begin position="41"/>
        <end position="86"/>
    </location>
</feature>
<feature type="compositionally biased region" description="Acidic residues" evidence="1">
    <location>
        <begin position="43"/>
        <end position="80"/>
    </location>
</feature>
<sequence length="158" mass="16069">MLALLIGMIIALFTFLGAVAGEAALPSLQNAQDEVVAALTEALSEDEDSDSDGDNGENGEENNDEDGEDGDENGDEDGETVVEATPSAKVAAYNAAAGFAMPNLLPAVAIDKSPVLLACDEEGADCEDKVPGKGVKKGQNAGNQAGLFSTGQGKSKRP</sequence>
<name>A0A1G1WK92_9BACT</name>
<organism evidence="2 3">
    <name type="scientific">Candidatus Woykebacteria bacterium RIFCSPHIGHO2_01_FULL_39_12</name>
    <dbReference type="NCBI Taxonomy" id="1802599"/>
    <lineage>
        <taxon>Bacteria</taxon>
        <taxon>Candidatus Woykeibacteriota</taxon>
    </lineage>
</organism>
<evidence type="ECO:0000313" key="3">
    <source>
        <dbReference type="Proteomes" id="UP000177900"/>
    </source>
</evidence>
<protein>
    <submittedName>
        <fullName evidence="2">Uncharacterized protein</fullName>
    </submittedName>
</protein>
<comment type="caution">
    <text evidence="2">The sequence shown here is derived from an EMBL/GenBank/DDBJ whole genome shotgun (WGS) entry which is preliminary data.</text>
</comment>
<accession>A0A1G1WK92</accession>
<feature type="region of interest" description="Disordered" evidence="1">
    <location>
        <begin position="126"/>
        <end position="158"/>
    </location>
</feature>
<dbReference type="EMBL" id="MHCV01000002">
    <property type="protein sequence ID" value="OGY28129.1"/>
    <property type="molecule type" value="Genomic_DNA"/>
</dbReference>
<dbReference type="Proteomes" id="UP000177900">
    <property type="component" value="Unassembled WGS sequence"/>
</dbReference>
<proteinExistence type="predicted"/>
<evidence type="ECO:0000313" key="2">
    <source>
        <dbReference type="EMBL" id="OGY28129.1"/>
    </source>
</evidence>
<evidence type="ECO:0000256" key="1">
    <source>
        <dbReference type="SAM" id="MobiDB-lite"/>
    </source>
</evidence>
<reference evidence="2 3" key="1">
    <citation type="journal article" date="2016" name="Nat. Commun.">
        <title>Thousands of microbial genomes shed light on interconnected biogeochemical processes in an aquifer system.</title>
        <authorList>
            <person name="Anantharaman K."/>
            <person name="Brown C.T."/>
            <person name="Hug L.A."/>
            <person name="Sharon I."/>
            <person name="Castelle C.J."/>
            <person name="Probst A.J."/>
            <person name="Thomas B.C."/>
            <person name="Singh A."/>
            <person name="Wilkins M.J."/>
            <person name="Karaoz U."/>
            <person name="Brodie E.L."/>
            <person name="Williams K.H."/>
            <person name="Hubbard S.S."/>
            <person name="Banfield J.F."/>
        </authorList>
    </citation>
    <scope>NUCLEOTIDE SEQUENCE [LARGE SCALE GENOMIC DNA]</scope>
</reference>